<evidence type="ECO:0000256" key="8">
    <source>
        <dbReference type="ARBA" id="ARBA00023180"/>
    </source>
</evidence>
<evidence type="ECO:0000313" key="19">
    <source>
        <dbReference type="Proteomes" id="UP000009134"/>
    </source>
</evidence>
<evidence type="ECO:0000256" key="2">
    <source>
        <dbReference type="ARBA" id="ARBA00004613"/>
    </source>
</evidence>
<evidence type="ECO:0000256" key="1">
    <source>
        <dbReference type="ARBA" id="ARBA00000829"/>
    </source>
</evidence>
<evidence type="ECO:0000256" key="5">
    <source>
        <dbReference type="ARBA" id="ARBA00012754"/>
    </source>
</evidence>
<evidence type="ECO:0000256" key="4">
    <source>
        <dbReference type="ARBA" id="ARBA00011738"/>
    </source>
</evidence>
<feature type="domain" description="Glycoside hydrolase family 2 immunoglobulin-like beta-sandwich" evidence="14">
    <location>
        <begin position="229"/>
        <end position="338"/>
    </location>
</feature>
<evidence type="ECO:0000256" key="9">
    <source>
        <dbReference type="ARBA" id="ARBA00023295"/>
    </source>
</evidence>
<keyword evidence="13" id="KW-0732">Signal</keyword>
<dbReference type="InterPro" id="IPR008979">
    <property type="entry name" value="Galactose-bd-like_sf"/>
</dbReference>
<dbReference type="RefSeq" id="WP_011446060.1">
    <property type="nucleotide sequence ID" value="NC_007794.1"/>
</dbReference>
<dbReference type="Pfam" id="PF17786">
    <property type="entry name" value="Mannosidase_ig"/>
    <property type="match status" value="1"/>
</dbReference>
<evidence type="ECO:0000256" key="12">
    <source>
        <dbReference type="ARBA" id="ARBA00041614"/>
    </source>
</evidence>
<feature type="signal peptide" evidence="13">
    <location>
        <begin position="1"/>
        <end position="19"/>
    </location>
</feature>
<evidence type="ECO:0000256" key="13">
    <source>
        <dbReference type="SAM" id="SignalP"/>
    </source>
</evidence>
<dbReference type="InterPro" id="IPR036156">
    <property type="entry name" value="Beta-gal/glucu_dom_sf"/>
</dbReference>
<dbReference type="Pfam" id="PF00703">
    <property type="entry name" value="Glyco_hydro_2"/>
    <property type="match status" value="1"/>
</dbReference>
<keyword evidence="8" id="KW-0325">Glycoprotein</keyword>
<dbReference type="SUPFAM" id="SSF49785">
    <property type="entry name" value="Galactose-binding domain-like"/>
    <property type="match status" value="1"/>
</dbReference>
<evidence type="ECO:0000259" key="17">
    <source>
        <dbReference type="Pfam" id="PF22666"/>
    </source>
</evidence>
<dbReference type="EMBL" id="CP000248">
    <property type="protein sequence ID" value="ABD26854.1"/>
    <property type="molecule type" value="Genomic_DNA"/>
</dbReference>
<dbReference type="Pfam" id="PF17753">
    <property type="entry name" value="Ig_mannosidase"/>
    <property type="match status" value="1"/>
</dbReference>
<dbReference type="GO" id="GO:0004567">
    <property type="term" value="F:beta-mannosidase activity"/>
    <property type="evidence" value="ECO:0007669"/>
    <property type="project" value="UniProtKB-EC"/>
</dbReference>
<organism evidence="18 19">
    <name type="scientific">Novosphingobium aromaticivorans (strain ATCC 700278 / DSM 12444 / CCUG 56034 / CIP 105152 / NBRC 16084 / F199)</name>
    <dbReference type="NCBI Taxonomy" id="279238"/>
    <lineage>
        <taxon>Bacteria</taxon>
        <taxon>Pseudomonadati</taxon>
        <taxon>Pseudomonadota</taxon>
        <taxon>Alphaproteobacteria</taxon>
        <taxon>Sphingomonadales</taxon>
        <taxon>Sphingomonadaceae</taxon>
        <taxon>Novosphingobium</taxon>
    </lineage>
</organism>
<dbReference type="InterPro" id="IPR050887">
    <property type="entry name" value="Beta-mannosidase_GH2"/>
</dbReference>
<dbReference type="CAZy" id="GH2">
    <property type="family name" value="Glycoside Hydrolase Family 2"/>
</dbReference>
<dbReference type="STRING" id="279238.Saro_2418"/>
<evidence type="ECO:0000256" key="10">
    <source>
        <dbReference type="ARBA" id="ARBA00038429"/>
    </source>
</evidence>
<dbReference type="Pfam" id="PF22666">
    <property type="entry name" value="Glyco_hydro_2_N2"/>
    <property type="match status" value="1"/>
</dbReference>
<comment type="catalytic activity">
    <reaction evidence="1">
        <text>Hydrolysis of terminal, non-reducing beta-D-mannose residues in beta-D-mannosides.</text>
        <dbReference type="EC" id="3.2.1.25"/>
    </reaction>
</comment>
<reference evidence="19" key="1">
    <citation type="submission" date="2006-01" db="EMBL/GenBank/DDBJ databases">
        <title>Complete sequence of Novosphingobium aromaticivorans DSM 12444.</title>
        <authorList>
            <consortium name="US DOE Joint Genome Institute"/>
            <person name="Copeland A."/>
            <person name="Lucas S."/>
            <person name="Lapidus A."/>
            <person name="Barry K."/>
            <person name="Detter J.C."/>
            <person name="Glavina T."/>
            <person name="Hammon N."/>
            <person name="Israni S."/>
            <person name="Pitluck S."/>
            <person name="Chain P."/>
            <person name="Malfatti S."/>
            <person name="Shin M."/>
            <person name="Vergez L."/>
            <person name="Schmutz J."/>
            <person name="Larimer F."/>
            <person name="Land M."/>
            <person name="Kyrpides N."/>
            <person name="Ivanova N."/>
            <person name="Fredrickson J."/>
            <person name="Balkwill D."/>
            <person name="Romine M.F."/>
            <person name="Richardson P."/>
        </authorList>
    </citation>
    <scope>NUCLEOTIDE SEQUENCE [LARGE SCALE GENOMIC DNA]</scope>
    <source>
        <strain evidence="19">ATCC 700278 / DSM 12444 / CCUG 56034 / CIP 105152 / NBRC 16084 / F199</strain>
    </source>
</reference>
<evidence type="ECO:0000313" key="18">
    <source>
        <dbReference type="EMBL" id="ABD26854.1"/>
    </source>
</evidence>
<dbReference type="InterPro" id="IPR006102">
    <property type="entry name" value="Ig-like_GH2"/>
</dbReference>
<evidence type="ECO:0000256" key="7">
    <source>
        <dbReference type="ARBA" id="ARBA00022801"/>
    </source>
</evidence>
<dbReference type="GO" id="GO:0006516">
    <property type="term" value="P:glycoprotein catabolic process"/>
    <property type="evidence" value="ECO:0007669"/>
    <property type="project" value="TreeGrafter"/>
</dbReference>
<keyword evidence="19" id="KW-1185">Reference proteome</keyword>
<evidence type="ECO:0000259" key="16">
    <source>
        <dbReference type="Pfam" id="PF17786"/>
    </source>
</evidence>
<keyword evidence="9 18" id="KW-0326">Glycosidase</keyword>
<sequence>MIRPLLGALLATVPVLAMAAPRSEVLLDKGWQVRLDPADAEAVRAHPRAAKWLPATVPGVVQADLVAHKVVADPFVGLNEAQVQWAGRSDWIYRLPLEANAALLSRGHVELVFEGLDTFATVTVNGSEVLSADNAHRRWRVDVRHLLKPGANEVLIRFRSPLKVLQPRVLPLENPLPGEYDSVFGDEPEGRQTSPYIRKPKYHYGWDWGPRILNIGPNGPVRIEAWDDARIDVVRVQQEAISAAEARIAAEVEIVADKDGEAEVGASAIGPDGATAASGTRKVHLVAGRNRVLVPLAIASPRLWYPAGFGDQPLYSVRTSLKVKDEVVDGAVRSTGLRTVELLREADANGRGFQLKINGLPIFMKGANLIPFDSFQTRVTTQRMAAILGDAKAANMNMVRIWGGGHYLPDAFYDAADRLGLMVWQDFMFGGAVTPHDREFRESVRIEAEEQVDRVQAHPSIVIWAGNNEVLSGWETWSDRVAFKKRVGADEQERVGVGMAILFNQVLRDAAERRDADVPYWPGSPSTNYEGRPDVDGDGDRHYWDVWGGKKPVEAYLETCPRFMSEYGLQAMPVMPTIRSFAGPGDLEITSPVMRAHQKFMRGQGQERLLHYIEQRYRAPRDFADFVYLTQAMQADGIALGALHHRACNPVTSGSLYWQLNDVWPGASWSSVDYYGRWKALHFAARRFFAPLAIAAGRKADGMTEVSLVSDRTAPLDAQWRLRIVSVEGKERVVGGGNATVAPLSASRVGTFDDAALFGSDDKRTSFAVAEMLVDGKVVSRALVSALPEKAMALPDPGLTTAWTTAPDGKPRLTVTAARLARGLWIGFGALDASASDNFVDLLPGESVTVEVTSKASPAALRKALELRHLGESRR</sequence>
<feature type="chain" id="PRO_5004207938" description="Beta-mannosidase B" evidence="13">
    <location>
        <begin position="20"/>
        <end position="875"/>
    </location>
</feature>
<proteinExistence type="inferred from homology"/>
<comment type="similarity">
    <text evidence="10">Belongs to the glycosyl hydrolase 2 family. Beta-mannosidase B subfamily.</text>
</comment>
<keyword evidence="6" id="KW-0964">Secreted</keyword>
<dbReference type="SUPFAM" id="SSF51445">
    <property type="entry name" value="(Trans)glycosidases"/>
    <property type="match status" value="1"/>
</dbReference>
<evidence type="ECO:0000256" key="11">
    <source>
        <dbReference type="ARBA" id="ARBA00041069"/>
    </source>
</evidence>
<dbReference type="Proteomes" id="UP000009134">
    <property type="component" value="Chromosome"/>
</dbReference>
<dbReference type="GO" id="GO:0005975">
    <property type="term" value="P:carbohydrate metabolic process"/>
    <property type="evidence" value="ECO:0007669"/>
    <property type="project" value="InterPro"/>
</dbReference>
<dbReference type="Gene3D" id="2.60.120.260">
    <property type="entry name" value="Galactose-binding domain-like"/>
    <property type="match status" value="1"/>
</dbReference>
<gene>
    <name evidence="18" type="ordered locus">Saro_2418</name>
</gene>
<dbReference type="Gene3D" id="3.20.20.80">
    <property type="entry name" value="Glycosidases"/>
    <property type="match status" value="1"/>
</dbReference>
<dbReference type="InterPro" id="IPR054593">
    <property type="entry name" value="Beta-mannosidase-like_N2"/>
</dbReference>
<name>Q2G5L9_NOVAD</name>
<dbReference type="Gene3D" id="2.60.40.10">
    <property type="entry name" value="Immunoglobulins"/>
    <property type="match status" value="2"/>
</dbReference>
<dbReference type="InterPro" id="IPR041625">
    <property type="entry name" value="Beta-mannosidase_Ig"/>
</dbReference>
<dbReference type="AlphaFoldDB" id="Q2G5L9"/>
<feature type="domain" description="Beta-mannosidase Ig-fold" evidence="15">
    <location>
        <begin position="794"/>
        <end position="871"/>
    </location>
</feature>
<dbReference type="InterPro" id="IPR017853">
    <property type="entry name" value="GH"/>
</dbReference>
<evidence type="ECO:0000259" key="14">
    <source>
        <dbReference type="Pfam" id="PF00703"/>
    </source>
</evidence>
<dbReference type="HOGENOM" id="CLU_005015_3_2_5"/>
<protein>
    <recommendedName>
        <fullName evidence="11">Beta-mannosidase B</fullName>
        <ecNumber evidence="5">3.2.1.25</ecNumber>
    </recommendedName>
    <alternativeName>
        <fullName evidence="12">Mannanase B</fullName>
    </alternativeName>
</protein>
<comment type="subunit">
    <text evidence="4">Homodimer.</text>
</comment>
<accession>Q2G5L9</accession>
<dbReference type="SUPFAM" id="SSF49303">
    <property type="entry name" value="beta-Galactosidase/glucuronidase domain"/>
    <property type="match status" value="2"/>
</dbReference>
<dbReference type="GO" id="GO:0005576">
    <property type="term" value="C:extracellular region"/>
    <property type="evidence" value="ECO:0007669"/>
    <property type="project" value="UniProtKB-SubCell"/>
</dbReference>
<keyword evidence="7 18" id="KW-0378">Hydrolase</keyword>
<evidence type="ECO:0000256" key="3">
    <source>
        <dbReference type="ARBA" id="ARBA00004740"/>
    </source>
</evidence>
<feature type="domain" description="Mannosidase Ig/CBM-like" evidence="16">
    <location>
        <begin position="705"/>
        <end position="784"/>
    </location>
</feature>
<dbReference type="PANTHER" id="PTHR43730">
    <property type="entry name" value="BETA-MANNOSIDASE"/>
    <property type="match status" value="1"/>
</dbReference>
<feature type="domain" description="Beta-mannosidase-like galactose-binding" evidence="17">
    <location>
        <begin position="49"/>
        <end position="217"/>
    </location>
</feature>
<dbReference type="InterPro" id="IPR041447">
    <property type="entry name" value="Mannosidase_ig"/>
</dbReference>
<dbReference type="EC" id="3.2.1.25" evidence="5"/>
<evidence type="ECO:0000256" key="6">
    <source>
        <dbReference type="ARBA" id="ARBA00022525"/>
    </source>
</evidence>
<dbReference type="eggNOG" id="COG3250">
    <property type="taxonomic scope" value="Bacteria"/>
</dbReference>
<evidence type="ECO:0000259" key="15">
    <source>
        <dbReference type="Pfam" id="PF17753"/>
    </source>
</evidence>
<dbReference type="FunFam" id="3.20.20.80:FF:000050">
    <property type="entry name" value="Beta-mannosidase B"/>
    <property type="match status" value="1"/>
</dbReference>
<dbReference type="InterPro" id="IPR013783">
    <property type="entry name" value="Ig-like_fold"/>
</dbReference>
<comment type="subcellular location">
    <subcellularLocation>
        <location evidence="2">Secreted</location>
    </subcellularLocation>
</comment>
<dbReference type="KEGG" id="nar:Saro_2418"/>
<dbReference type="PANTHER" id="PTHR43730:SF1">
    <property type="entry name" value="BETA-MANNOSIDASE"/>
    <property type="match status" value="1"/>
</dbReference>
<comment type="pathway">
    <text evidence="3">Glycan metabolism; N-glycan degradation.</text>
</comment>